<proteinExistence type="predicted"/>
<comment type="caution">
    <text evidence="3">The sequence shown here is derived from an EMBL/GenBank/DDBJ whole genome shotgun (WGS) entry which is preliminary data.</text>
</comment>
<dbReference type="AlphaFoldDB" id="A0A4Y2T0L8"/>
<evidence type="ECO:0000313" key="4">
    <source>
        <dbReference type="Proteomes" id="UP000499080"/>
    </source>
</evidence>
<evidence type="ECO:0000313" key="3">
    <source>
        <dbReference type="EMBL" id="GBN94142.1"/>
    </source>
</evidence>
<sequence>MCTRWLYVVPSLALKYIIVRQLKQAIIISDSHSALLSLASVHERRVIINEIEDNIKEHTGDFQLIWVKSHREFEGNKHVDQWKIWPGLKIMWIFLSVFLEFRLKMSLKGKLWKHGKSVGQMVLKLD</sequence>
<evidence type="ECO:0000313" key="2">
    <source>
        <dbReference type="EMBL" id="GBN84591.1"/>
    </source>
</evidence>
<dbReference type="SUPFAM" id="SSF53098">
    <property type="entry name" value="Ribonuclease H-like"/>
    <property type="match status" value="1"/>
</dbReference>
<evidence type="ECO:0000313" key="1">
    <source>
        <dbReference type="EMBL" id="GBN51281.1"/>
    </source>
</evidence>
<dbReference type="InterPro" id="IPR036397">
    <property type="entry name" value="RNaseH_sf"/>
</dbReference>
<dbReference type="Proteomes" id="UP000499080">
    <property type="component" value="Unassembled WGS sequence"/>
</dbReference>
<dbReference type="EMBL" id="BGPR01011423">
    <property type="protein sequence ID" value="GBN51281.1"/>
    <property type="molecule type" value="Genomic_DNA"/>
</dbReference>
<accession>A0A4Y2T0L8</accession>
<dbReference type="GO" id="GO:0003676">
    <property type="term" value="F:nucleic acid binding"/>
    <property type="evidence" value="ECO:0007669"/>
    <property type="project" value="InterPro"/>
</dbReference>
<dbReference type="Gene3D" id="3.30.420.10">
    <property type="entry name" value="Ribonuclease H-like superfamily/Ribonuclease H"/>
    <property type="match status" value="1"/>
</dbReference>
<dbReference type="EMBL" id="BGPR01025337">
    <property type="protein sequence ID" value="GBN94142.1"/>
    <property type="molecule type" value="Genomic_DNA"/>
</dbReference>
<gene>
    <name evidence="3" type="ORF">AVEN_254162_1</name>
    <name evidence="2" type="ORF">AVEN_39345_1</name>
    <name evidence="1" type="ORF">AVEN_59633_1</name>
</gene>
<dbReference type="EMBL" id="BGPR01020411">
    <property type="protein sequence ID" value="GBN84591.1"/>
    <property type="molecule type" value="Genomic_DNA"/>
</dbReference>
<reference evidence="3 4" key="1">
    <citation type="journal article" date="2019" name="Sci. Rep.">
        <title>Orb-weaving spider Araneus ventricosus genome elucidates the spidroin gene catalogue.</title>
        <authorList>
            <person name="Kono N."/>
            <person name="Nakamura H."/>
            <person name="Ohtoshi R."/>
            <person name="Moran D.A.P."/>
            <person name="Shinohara A."/>
            <person name="Yoshida Y."/>
            <person name="Fujiwara M."/>
            <person name="Mori M."/>
            <person name="Tomita M."/>
            <person name="Arakawa K."/>
        </authorList>
    </citation>
    <scope>NUCLEOTIDE SEQUENCE [LARGE SCALE GENOMIC DNA]</scope>
</reference>
<keyword evidence="4" id="KW-1185">Reference proteome</keyword>
<dbReference type="InterPro" id="IPR012337">
    <property type="entry name" value="RNaseH-like_sf"/>
</dbReference>
<name>A0A4Y2T0L8_ARAVE</name>
<organism evidence="3 4">
    <name type="scientific">Araneus ventricosus</name>
    <name type="common">Orbweaver spider</name>
    <name type="synonym">Epeira ventricosa</name>
    <dbReference type="NCBI Taxonomy" id="182803"/>
    <lineage>
        <taxon>Eukaryota</taxon>
        <taxon>Metazoa</taxon>
        <taxon>Ecdysozoa</taxon>
        <taxon>Arthropoda</taxon>
        <taxon>Chelicerata</taxon>
        <taxon>Arachnida</taxon>
        <taxon>Araneae</taxon>
        <taxon>Araneomorphae</taxon>
        <taxon>Entelegynae</taxon>
        <taxon>Araneoidea</taxon>
        <taxon>Araneidae</taxon>
        <taxon>Araneus</taxon>
    </lineage>
</organism>
<evidence type="ECO:0008006" key="5">
    <source>
        <dbReference type="Google" id="ProtNLM"/>
    </source>
</evidence>
<protein>
    <recommendedName>
        <fullName evidence="5">RNase H type-1 domain-containing protein</fullName>
    </recommendedName>
</protein>